<dbReference type="EMBL" id="AB183291">
    <property type="protein sequence ID" value="BAD83855.1"/>
    <property type="molecule type" value="mRNA"/>
</dbReference>
<dbReference type="SUPFAM" id="SSF58113">
    <property type="entry name" value="Apolipoprotein A-I"/>
    <property type="match status" value="1"/>
</dbReference>
<protein>
    <submittedName>
        <fullName evidence="3">Apolipoprotein A-IV2</fullName>
    </submittedName>
</protein>
<dbReference type="GO" id="GO:0034362">
    <property type="term" value="C:low-density lipoprotein particle"/>
    <property type="evidence" value="ECO:0007669"/>
    <property type="project" value="TreeGrafter"/>
</dbReference>
<dbReference type="PANTHER" id="PTHR18976:SF29">
    <property type="match status" value="1"/>
</dbReference>
<dbReference type="Gene3D" id="1.20.5.1230">
    <property type="entry name" value="Apolipoprotein A-I"/>
    <property type="match status" value="1"/>
</dbReference>
<reference evidence="3" key="1">
    <citation type="journal article" date="2005" name="Gene">
        <title>Characterization of the pufferfish Takifugu rubripes apolipoprotein multigene family.</title>
        <authorList>
            <person name="Kondo H."/>
            <person name="Morinaga K."/>
            <person name="Misaki R."/>
            <person name="Nakaya M."/>
            <person name="Watabe S."/>
        </authorList>
    </citation>
    <scope>NUCLEOTIDE SEQUENCE</scope>
</reference>
<organism evidence="3">
    <name type="scientific">Takifugu rubripes</name>
    <name type="common">Japanese pufferfish</name>
    <name type="synonym">Fugu rubripes</name>
    <dbReference type="NCBI Taxonomy" id="31033"/>
    <lineage>
        <taxon>Eukaryota</taxon>
        <taxon>Metazoa</taxon>
        <taxon>Chordata</taxon>
        <taxon>Craniata</taxon>
        <taxon>Vertebrata</taxon>
        <taxon>Euteleostomi</taxon>
        <taxon>Actinopterygii</taxon>
        <taxon>Neopterygii</taxon>
        <taxon>Teleostei</taxon>
        <taxon>Neoteleostei</taxon>
        <taxon>Acanthomorphata</taxon>
        <taxon>Eupercaria</taxon>
        <taxon>Tetraodontiformes</taxon>
        <taxon>Tetradontoidea</taxon>
        <taxon>Tetraodontidae</taxon>
        <taxon>Takifugu</taxon>
    </lineage>
</organism>
<dbReference type="GeneID" id="503506"/>
<proteinExistence type="evidence at transcript level"/>
<dbReference type="PROSITE" id="PS51257">
    <property type="entry name" value="PROKAR_LIPOPROTEIN"/>
    <property type="match status" value="1"/>
</dbReference>
<dbReference type="GO" id="GO:0008203">
    <property type="term" value="P:cholesterol metabolic process"/>
    <property type="evidence" value="ECO:0007669"/>
    <property type="project" value="TreeGrafter"/>
</dbReference>
<sequence>MKRLVVLVLIGFTVGCDALERQPSPQVDTLRDVVLDYVSKADESLKRIRESQLGKEVNTFITGTTEAFQKLTNGLRTQVAPMAQDLVSKFSEEAERLKTRMEKDLSTGPLSSSMDPEALTTVLQQKSQDLKEQLQKNLNELQVQMVPYQEEIREKMQQSLEEFQVYMATIAQSFESQLNQKSQEIQQSLAPYGEELRARMDSDAQNLKKQLTDLWRSFTKLVQ</sequence>
<name>Q5KSU3_TAKRU</name>
<dbReference type="GO" id="GO:0120020">
    <property type="term" value="F:cholesterol transfer activity"/>
    <property type="evidence" value="ECO:0007669"/>
    <property type="project" value="TreeGrafter"/>
</dbReference>
<dbReference type="OrthoDB" id="9048614at2759"/>
<dbReference type="GO" id="GO:0033700">
    <property type="term" value="P:phospholipid efflux"/>
    <property type="evidence" value="ECO:0007669"/>
    <property type="project" value="TreeGrafter"/>
</dbReference>
<gene>
    <name evidence="3" type="primary">apoA-IV2</name>
</gene>
<dbReference type="GO" id="GO:0042157">
    <property type="term" value="P:lipoprotein metabolic process"/>
    <property type="evidence" value="ECO:0007669"/>
    <property type="project" value="InterPro"/>
</dbReference>
<dbReference type="GO" id="GO:0055090">
    <property type="term" value="P:acylglycerol homeostasis"/>
    <property type="evidence" value="ECO:0007669"/>
    <property type="project" value="TreeGrafter"/>
</dbReference>
<keyword evidence="3" id="KW-0449">Lipoprotein</keyword>
<dbReference type="GO" id="GO:0034364">
    <property type="term" value="C:high-density lipoprotein particle"/>
    <property type="evidence" value="ECO:0007669"/>
    <property type="project" value="TreeGrafter"/>
</dbReference>
<dbReference type="CTD" id="503506"/>
<dbReference type="GO" id="GO:0060228">
    <property type="term" value="F:phosphatidylcholine-sterol O-acyltransferase activator activity"/>
    <property type="evidence" value="ECO:0007669"/>
    <property type="project" value="TreeGrafter"/>
</dbReference>
<dbReference type="GO" id="GO:0033344">
    <property type="term" value="P:cholesterol efflux"/>
    <property type="evidence" value="ECO:0007669"/>
    <property type="project" value="TreeGrafter"/>
</dbReference>
<feature type="signal peptide" evidence="2">
    <location>
        <begin position="1"/>
        <end position="18"/>
    </location>
</feature>
<dbReference type="AlphaFoldDB" id="Q5KSU3"/>
<dbReference type="InterPro" id="IPR050163">
    <property type="entry name" value="Apolipoprotein_A1/A4/E"/>
</dbReference>
<evidence type="ECO:0000313" key="3">
    <source>
        <dbReference type="EMBL" id="BAD83855.1"/>
    </source>
</evidence>
<dbReference type="GO" id="GO:0005543">
    <property type="term" value="F:phospholipid binding"/>
    <property type="evidence" value="ECO:0007669"/>
    <property type="project" value="TreeGrafter"/>
</dbReference>
<dbReference type="PANTHER" id="PTHR18976">
    <property type="entry name" value="APOLIPOPROTEIN"/>
    <property type="match status" value="1"/>
</dbReference>
<dbReference type="GO" id="GO:0042627">
    <property type="term" value="C:chylomicron"/>
    <property type="evidence" value="ECO:0007669"/>
    <property type="project" value="TreeGrafter"/>
</dbReference>
<evidence type="ECO:0000256" key="1">
    <source>
        <dbReference type="SAM" id="Coils"/>
    </source>
</evidence>
<dbReference type="GO" id="GO:1903561">
    <property type="term" value="C:extracellular vesicle"/>
    <property type="evidence" value="ECO:0007669"/>
    <property type="project" value="TreeGrafter"/>
</dbReference>
<dbReference type="GO" id="GO:0034361">
    <property type="term" value="C:very-low-density lipoprotein particle"/>
    <property type="evidence" value="ECO:0007669"/>
    <property type="project" value="TreeGrafter"/>
</dbReference>
<evidence type="ECO:0000256" key="2">
    <source>
        <dbReference type="SAM" id="SignalP"/>
    </source>
</evidence>
<dbReference type="RefSeq" id="NP_001027891.1">
    <property type="nucleotide sequence ID" value="NM_001032719.1"/>
</dbReference>
<dbReference type="KEGG" id="tru:503506"/>
<feature type="coiled-coil region" evidence="1">
    <location>
        <begin position="124"/>
        <end position="151"/>
    </location>
</feature>
<feature type="chain" id="PRO_5004257972" evidence="2">
    <location>
        <begin position="19"/>
        <end position="223"/>
    </location>
</feature>
<dbReference type="Gene3D" id="1.20.120.20">
    <property type="entry name" value="Apolipoprotein"/>
    <property type="match status" value="1"/>
</dbReference>
<keyword evidence="1" id="KW-0175">Coiled coil</keyword>
<keyword evidence="2" id="KW-0732">Signal</keyword>
<accession>Q5KSU3</accession>